<dbReference type="SMART" id="SM00855">
    <property type="entry name" value="PGAM"/>
    <property type="match status" value="1"/>
</dbReference>
<sequence length="200" mass="22298">MSVRLLYLVRHGEYIHGSEPELGVLTDLGRQQARRLAERLRGTKFTAIHHSPWERAAQTAEILAEPHRGVPLEPSELLQECIPAVPDAQHLSAQQAEFLGEFPEEVLTDGAAQASKAISRFAGPALGGKELLVTHGNLINWFVSRALDAPDHAWLRMLDYNCALTVIAYWPDRTRLLAYNDVGHLPAHMRGTDYPAEVRI</sequence>
<dbReference type="PANTHER" id="PTHR20935">
    <property type="entry name" value="PHOSPHOGLYCERATE MUTASE-RELATED"/>
    <property type="match status" value="1"/>
</dbReference>
<dbReference type="InterPro" id="IPR013078">
    <property type="entry name" value="His_Pase_superF_clade-1"/>
</dbReference>
<protein>
    <submittedName>
        <fullName evidence="2">Phosphoglycerate mutase</fullName>
    </submittedName>
</protein>
<proteinExistence type="predicted"/>
<dbReference type="Pfam" id="PF00300">
    <property type="entry name" value="His_Phos_1"/>
    <property type="match status" value="1"/>
</dbReference>
<organism evidence="2 3">
    <name type="scientific">Virgisporangium aliadipatigenens</name>
    <dbReference type="NCBI Taxonomy" id="741659"/>
    <lineage>
        <taxon>Bacteria</taxon>
        <taxon>Bacillati</taxon>
        <taxon>Actinomycetota</taxon>
        <taxon>Actinomycetes</taxon>
        <taxon>Micromonosporales</taxon>
        <taxon>Micromonosporaceae</taxon>
        <taxon>Virgisporangium</taxon>
    </lineage>
</organism>
<dbReference type="CDD" id="cd07067">
    <property type="entry name" value="HP_PGM_like"/>
    <property type="match status" value="1"/>
</dbReference>
<gene>
    <name evidence="2" type="ORF">Val02_81650</name>
</gene>
<reference evidence="2" key="1">
    <citation type="submission" date="2021-01" db="EMBL/GenBank/DDBJ databases">
        <title>Whole genome shotgun sequence of Virgisporangium aliadipatigenens NBRC 105644.</title>
        <authorList>
            <person name="Komaki H."/>
            <person name="Tamura T."/>
        </authorList>
    </citation>
    <scope>NUCLEOTIDE SEQUENCE</scope>
    <source>
        <strain evidence="2">NBRC 105644</strain>
    </source>
</reference>
<dbReference type="RefSeq" id="WP_203904688.1">
    <property type="nucleotide sequence ID" value="NZ_BOPF01000046.1"/>
</dbReference>
<evidence type="ECO:0000313" key="2">
    <source>
        <dbReference type="EMBL" id="GIJ51279.1"/>
    </source>
</evidence>
<dbReference type="Gene3D" id="3.40.50.1240">
    <property type="entry name" value="Phosphoglycerate mutase-like"/>
    <property type="match status" value="1"/>
</dbReference>
<evidence type="ECO:0000256" key="1">
    <source>
        <dbReference type="ARBA" id="ARBA00022801"/>
    </source>
</evidence>
<accession>A0A8J4DUY6</accession>
<evidence type="ECO:0000313" key="3">
    <source>
        <dbReference type="Proteomes" id="UP000619260"/>
    </source>
</evidence>
<dbReference type="PANTHER" id="PTHR20935:SF0">
    <property type="entry name" value="SERINE_THREONINE-PROTEIN PHOSPHATASE PGAM5, MITOCHONDRIAL"/>
    <property type="match status" value="1"/>
</dbReference>
<keyword evidence="3" id="KW-1185">Reference proteome</keyword>
<name>A0A8J4DUY6_9ACTN</name>
<dbReference type="EMBL" id="BOPF01000046">
    <property type="protein sequence ID" value="GIJ51279.1"/>
    <property type="molecule type" value="Genomic_DNA"/>
</dbReference>
<dbReference type="InterPro" id="IPR051021">
    <property type="entry name" value="Mito_Ser/Thr_phosphatase"/>
</dbReference>
<keyword evidence="1" id="KW-0378">Hydrolase</keyword>
<dbReference type="AlphaFoldDB" id="A0A8J4DUY6"/>
<comment type="caution">
    <text evidence="2">The sequence shown here is derived from an EMBL/GenBank/DDBJ whole genome shotgun (WGS) entry which is preliminary data.</text>
</comment>
<dbReference type="Proteomes" id="UP000619260">
    <property type="component" value="Unassembled WGS sequence"/>
</dbReference>
<dbReference type="GO" id="GO:0016787">
    <property type="term" value="F:hydrolase activity"/>
    <property type="evidence" value="ECO:0007669"/>
    <property type="project" value="UniProtKB-KW"/>
</dbReference>
<dbReference type="InterPro" id="IPR029033">
    <property type="entry name" value="His_PPase_superfam"/>
</dbReference>
<dbReference type="SUPFAM" id="SSF53254">
    <property type="entry name" value="Phosphoglycerate mutase-like"/>
    <property type="match status" value="1"/>
</dbReference>